<evidence type="ECO:0000259" key="1">
    <source>
        <dbReference type="Pfam" id="PF08281"/>
    </source>
</evidence>
<proteinExistence type="predicted"/>
<dbReference type="GO" id="GO:0003677">
    <property type="term" value="F:DNA binding"/>
    <property type="evidence" value="ECO:0007669"/>
    <property type="project" value="InterPro"/>
</dbReference>
<keyword evidence="3" id="KW-1185">Reference proteome</keyword>
<evidence type="ECO:0000313" key="3">
    <source>
        <dbReference type="Proteomes" id="UP000682811"/>
    </source>
</evidence>
<sequence>MIRRERDEINDLVRNLGEPDREIFIRRYFYLEKVRDIALRLGMQEKAVTARIHRAREKLRINLETRGP</sequence>
<dbReference type="Pfam" id="PF08281">
    <property type="entry name" value="Sigma70_r4_2"/>
    <property type="match status" value="1"/>
</dbReference>
<dbReference type="Gene3D" id="1.10.10.10">
    <property type="entry name" value="Winged helix-like DNA-binding domain superfamily/Winged helix DNA-binding domain"/>
    <property type="match status" value="1"/>
</dbReference>
<dbReference type="Proteomes" id="UP000682811">
    <property type="component" value="Unassembled WGS sequence"/>
</dbReference>
<dbReference type="EMBL" id="BORT01000001">
    <property type="protein sequence ID" value="GIO45666.1"/>
    <property type="molecule type" value="Genomic_DNA"/>
</dbReference>
<name>A0A919Y664_9BACL</name>
<dbReference type="InterPro" id="IPR013249">
    <property type="entry name" value="RNA_pol_sigma70_r4_t2"/>
</dbReference>
<feature type="domain" description="RNA polymerase sigma factor 70 region 4 type 2" evidence="1">
    <location>
        <begin position="7"/>
        <end position="59"/>
    </location>
</feature>
<evidence type="ECO:0000313" key="2">
    <source>
        <dbReference type="EMBL" id="GIO45666.1"/>
    </source>
</evidence>
<dbReference type="SUPFAM" id="SSF88659">
    <property type="entry name" value="Sigma3 and sigma4 domains of RNA polymerase sigma factors"/>
    <property type="match status" value="1"/>
</dbReference>
<gene>
    <name evidence="2" type="ORF">J34TS1_04310</name>
</gene>
<organism evidence="2 3">
    <name type="scientific">Paenibacillus azoreducens</name>
    <dbReference type="NCBI Taxonomy" id="116718"/>
    <lineage>
        <taxon>Bacteria</taxon>
        <taxon>Bacillati</taxon>
        <taxon>Bacillota</taxon>
        <taxon>Bacilli</taxon>
        <taxon>Bacillales</taxon>
        <taxon>Paenibacillaceae</taxon>
        <taxon>Paenibacillus</taxon>
    </lineage>
</organism>
<dbReference type="GO" id="GO:0016987">
    <property type="term" value="F:sigma factor activity"/>
    <property type="evidence" value="ECO:0007669"/>
    <property type="project" value="InterPro"/>
</dbReference>
<protein>
    <recommendedName>
        <fullName evidence="1">RNA polymerase sigma factor 70 region 4 type 2 domain-containing protein</fullName>
    </recommendedName>
</protein>
<comment type="caution">
    <text evidence="2">The sequence shown here is derived from an EMBL/GenBank/DDBJ whole genome shotgun (WGS) entry which is preliminary data.</text>
</comment>
<accession>A0A919Y664</accession>
<dbReference type="InterPro" id="IPR036388">
    <property type="entry name" value="WH-like_DNA-bd_sf"/>
</dbReference>
<dbReference type="AlphaFoldDB" id="A0A919Y664"/>
<reference evidence="2 3" key="1">
    <citation type="submission" date="2021-03" db="EMBL/GenBank/DDBJ databases">
        <title>Antimicrobial resistance genes in bacteria isolated from Japanese honey, and their potential for conferring macrolide and lincosamide resistance in the American foulbrood pathogen Paenibacillus larvae.</title>
        <authorList>
            <person name="Okamoto M."/>
            <person name="Kumagai M."/>
            <person name="Kanamori H."/>
            <person name="Takamatsu D."/>
        </authorList>
    </citation>
    <scope>NUCLEOTIDE SEQUENCE [LARGE SCALE GENOMIC DNA]</scope>
    <source>
        <strain evidence="2 3">J34TS1</strain>
    </source>
</reference>
<dbReference type="InterPro" id="IPR013324">
    <property type="entry name" value="RNA_pol_sigma_r3/r4-like"/>
</dbReference>
<dbReference type="GO" id="GO:0006352">
    <property type="term" value="P:DNA-templated transcription initiation"/>
    <property type="evidence" value="ECO:0007669"/>
    <property type="project" value="InterPro"/>
</dbReference>